<dbReference type="EMBL" id="MU005594">
    <property type="protein sequence ID" value="KAF2680752.1"/>
    <property type="molecule type" value="Genomic_DNA"/>
</dbReference>
<protein>
    <submittedName>
        <fullName evidence="1">Uncharacterized protein</fullName>
    </submittedName>
</protein>
<proteinExistence type="predicted"/>
<evidence type="ECO:0000313" key="2">
    <source>
        <dbReference type="Proteomes" id="UP000799291"/>
    </source>
</evidence>
<dbReference type="AlphaFoldDB" id="A0A6G1IR99"/>
<keyword evidence="2" id="KW-1185">Reference proteome</keyword>
<reference evidence="1" key="1">
    <citation type="journal article" date="2020" name="Stud. Mycol.">
        <title>101 Dothideomycetes genomes: a test case for predicting lifestyles and emergence of pathogens.</title>
        <authorList>
            <person name="Haridas S."/>
            <person name="Albert R."/>
            <person name="Binder M."/>
            <person name="Bloem J."/>
            <person name="Labutti K."/>
            <person name="Salamov A."/>
            <person name="Andreopoulos B."/>
            <person name="Baker S."/>
            <person name="Barry K."/>
            <person name="Bills G."/>
            <person name="Bluhm B."/>
            <person name="Cannon C."/>
            <person name="Castanera R."/>
            <person name="Culley D."/>
            <person name="Daum C."/>
            <person name="Ezra D."/>
            <person name="Gonzalez J."/>
            <person name="Henrissat B."/>
            <person name="Kuo A."/>
            <person name="Liang C."/>
            <person name="Lipzen A."/>
            <person name="Lutzoni F."/>
            <person name="Magnuson J."/>
            <person name="Mondo S."/>
            <person name="Nolan M."/>
            <person name="Ohm R."/>
            <person name="Pangilinan J."/>
            <person name="Park H.-J."/>
            <person name="Ramirez L."/>
            <person name="Alfaro M."/>
            <person name="Sun H."/>
            <person name="Tritt A."/>
            <person name="Yoshinaga Y."/>
            <person name="Zwiers L.-H."/>
            <person name="Turgeon B."/>
            <person name="Goodwin S."/>
            <person name="Spatafora J."/>
            <person name="Crous P."/>
            <person name="Grigoriev I."/>
        </authorList>
    </citation>
    <scope>NUCLEOTIDE SEQUENCE</scope>
    <source>
        <strain evidence="1">CBS 122367</strain>
    </source>
</reference>
<organism evidence="1 2">
    <name type="scientific">Lentithecium fluviatile CBS 122367</name>
    <dbReference type="NCBI Taxonomy" id="1168545"/>
    <lineage>
        <taxon>Eukaryota</taxon>
        <taxon>Fungi</taxon>
        <taxon>Dikarya</taxon>
        <taxon>Ascomycota</taxon>
        <taxon>Pezizomycotina</taxon>
        <taxon>Dothideomycetes</taxon>
        <taxon>Pleosporomycetidae</taxon>
        <taxon>Pleosporales</taxon>
        <taxon>Massarineae</taxon>
        <taxon>Lentitheciaceae</taxon>
        <taxon>Lentithecium</taxon>
    </lineage>
</organism>
<accession>A0A6G1IR99</accession>
<name>A0A6G1IR99_9PLEO</name>
<evidence type="ECO:0000313" key="1">
    <source>
        <dbReference type="EMBL" id="KAF2680752.1"/>
    </source>
</evidence>
<dbReference type="Proteomes" id="UP000799291">
    <property type="component" value="Unassembled WGS sequence"/>
</dbReference>
<sequence length="153" mass="17291">MAVLGHGVRLFLPSIWCFRFRDCKGGRFEKIITFDLQDNIRLGRSCSCGTSSQAENVLRSTHAKPGTGLQFLFSPAKHEVQEIERSTNDTEETESEPPLIHLRPLHSKSLWGTRDWPSLSSLQMIEAQETFGPFPTARCLQRHVSSGNHLEQV</sequence>
<gene>
    <name evidence="1" type="ORF">K458DRAFT_87297</name>
</gene>